<dbReference type="EMBL" id="JAPFFF010000010">
    <property type="protein sequence ID" value="KAK8880808.1"/>
    <property type="molecule type" value="Genomic_DNA"/>
</dbReference>
<keyword evidence="3" id="KW-1185">Reference proteome</keyword>
<dbReference type="SUPFAM" id="SSF47923">
    <property type="entry name" value="Ypt/Rab-GAP domain of gyp1p"/>
    <property type="match status" value="2"/>
</dbReference>
<dbReference type="PROSITE" id="PS50086">
    <property type="entry name" value="TBC_RABGAP"/>
    <property type="match status" value="1"/>
</dbReference>
<dbReference type="InterPro" id="IPR000195">
    <property type="entry name" value="Rab-GAP-TBC_dom"/>
</dbReference>
<proteinExistence type="predicted"/>
<dbReference type="Gene3D" id="1.10.8.270">
    <property type="entry name" value="putative rabgap domain of human tbc1 domain family member 14 like domains"/>
    <property type="match status" value="1"/>
</dbReference>
<name>A0ABR2JPT2_9EUKA</name>
<comment type="caution">
    <text evidence="2">The sequence shown here is derived from an EMBL/GenBank/DDBJ whole genome shotgun (WGS) entry which is preliminary data.</text>
</comment>
<accession>A0ABR2JPT2</accession>
<dbReference type="Pfam" id="PF00566">
    <property type="entry name" value="RabGAP-TBC"/>
    <property type="match status" value="1"/>
</dbReference>
<evidence type="ECO:0000313" key="2">
    <source>
        <dbReference type="EMBL" id="KAK8880808.1"/>
    </source>
</evidence>
<gene>
    <name evidence="2" type="ORF">M9Y10_003498</name>
</gene>
<dbReference type="PANTHER" id="PTHR22957">
    <property type="entry name" value="TBC1 DOMAIN FAMILY MEMBER GTPASE-ACTIVATING PROTEIN"/>
    <property type="match status" value="1"/>
</dbReference>
<dbReference type="Gene3D" id="1.10.472.80">
    <property type="entry name" value="Ypt/Rab-GAP domain of gyp1p, domain 3"/>
    <property type="match status" value="1"/>
</dbReference>
<protein>
    <recommendedName>
        <fullName evidence="1">Rab-GAP TBC domain-containing protein</fullName>
    </recommendedName>
</protein>
<reference evidence="2 3" key="1">
    <citation type="submission" date="2024-04" db="EMBL/GenBank/DDBJ databases">
        <title>Tritrichomonas musculus Genome.</title>
        <authorList>
            <person name="Alves-Ferreira E."/>
            <person name="Grigg M."/>
            <person name="Lorenzi H."/>
            <person name="Galac M."/>
        </authorList>
    </citation>
    <scope>NUCLEOTIDE SEQUENCE [LARGE SCALE GENOMIC DNA]</scope>
    <source>
        <strain evidence="2 3">EAF2021</strain>
    </source>
</reference>
<evidence type="ECO:0000259" key="1">
    <source>
        <dbReference type="PROSITE" id="PS50086"/>
    </source>
</evidence>
<dbReference type="SMART" id="SM00164">
    <property type="entry name" value="TBC"/>
    <property type="match status" value="1"/>
</dbReference>
<evidence type="ECO:0000313" key="3">
    <source>
        <dbReference type="Proteomes" id="UP001470230"/>
    </source>
</evidence>
<dbReference type="InterPro" id="IPR035969">
    <property type="entry name" value="Rab-GAP_TBC_sf"/>
</dbReference>
<sequence>MIYISHQEFQIVPIIKADQTEEKIEKIRKLCLKGLNINCPPEDRALAWLSLLCIYPSNSPYWPFVCQSITKKYQNIITYFLSGKESIFQMNSTAVHTDQLLNNIRNDIENSFHQLLYLVNRDGSNLHSDEEVKLFEMHVFRIQRILYLFSKVNADIGYLEGLIEIVIPLYYVMYSSSSIFFNNIDYVEAVIYQALEFLLISTDLIDFFNNDASHMKMKKFDHLLYKNYPKFYKKLNSLNVHTKHYACKWFRFMFAQEHPIPQILPLWDSIIARLSNLSFYMFCIAISRIKIVKDQIEYDCTKTKSRILKKDANSSQDKKVLSVLNNIQIMNVYALIEQSCSFYDECKKQMEKIV</sequence>
<dbReference type="Proteomes" id="UP001470230">
    <property type="component" value="Unassembled WGS sequence"/>
</dbReference>
<organism evidence="2 3">
    <name type="scientific">Tritrichomonas musculus</name>
    <dbReference type="NCBI Taxonomy" id="1915356"/>
    <lineage>
        <taxon>Eukaryota</taxon>
        <taxon>Metamonada</taxon>
        <taxon>Parabasalia</taxon>
        <taxon>Tritrichomonadida</taxon>
        <taxon>Tritrichomonadidae</taxon>
        <taxon>Tritrichomonas</taxon>
    </lineage>
</organism>
<dbReference type="PANTHER" id="PTHR22957:SF27">
    <property type="entry name" value="TBC1 DOMAIN FAMILY MEMBER 13"/>
    <property type="match status" value="1"/>
</dbReference>
<feature type="domain" description="Rab-GAP TBC" evidence="1">
    <location>
        <begin position="38"/>
        <end position="274"/>
    </location>
</feature>